<sequence>MNIYGVLVVLHLLGACVWLGGHAVLAYLLFPSVLNDRNPDVMYRIETAYDRIGMPALFVQVATGLMLAYGHVPDFGSWLAFEVPMARMIVMKLALLLLILGLSFDLRIRMFAKVGSAGLKSLGWHTALVLLLSATSVFLGASFRIGWLY</sequence>
<dbReference type="EMBL" id="JAENIL010000077">
    <property type="protein sequence ID" value="MBK1880252.1"/>
    <property type="molecule type" value="Genomic_DNA"/>
</dbReference>
<keyword evidence="1" id="KW-0472">Membrane</keyword>
<comment type="caution">
    <text evidence="2">The sequence shown here is derived from an EMBL/GenBank/DDBJ whole genome shotgun (WGS) entry which is preliminary data.</text>
</comment>
<organism evidence="2 3">
    <name type="scientific">Pelagicoccus mobilis</name>
    <dbReference type="NCBI Taxonomy" id="415221"/>
    <lineage>
        <taxon>Bacteria</taxon>
        <taxon>Pseudomonadati</taxon>
        <taxon>Verrucomicrobiota</taxon>
        <taxon>Opitutia</taxon>
        <taxon>Puniceicoccales</taxon>
        <taxon>Pelagicoccaceae</taxon>
        <taxon>Pelagicoccus</taxon>
    </lineage>
</organism>
<name>A0A934VSA9_9BACT</name>
<proteinExistence type="predicted"/>
<protein>
    <recommendedName>
        <fullName evidence="4">Copper resistance protein CopD</fullName>
    </recommendedName>
</protein>
<keyword evidence="1" id="KW-0812">Transmembrane</keyword>
<keyword evidence="3" id="KW-1185">Reference proteome</keyword>
<dbReference type="RefSeq" id="WP_200359015.1">
    <property type="nucleotide sequence ID" value="NZ_JAENIL010000077.1"/>
</dbReference>
<feature type="transmembrane region" description="Helical" evidence="1">
    <location>
        <begin position="89"/>
        <end position="106"/>
    </location>
</feature>
<evidence type="ECO:0000313" key="3">
    <source>
        <dbReference type="Proteomes" id="UP000617628"/>
    </source>
</evidence>
<feature type="transmembrane region" description="Helical" evidence="1">
    <location>
        <begin position="6"/>
        <end position="30"/>
    </location>
</feature>
<accession>A0A934VSA9</accession>
<evidence type="ECO:0008006" key="4">
    <source>
        <dbReference type="Google" id="ProtNLM"/>
    </source>
</evidence>
<evidence type="ECO:0000313" key="2">
    <source>
        <dbReference type="EMBL" id="MBK1880252.1"/>
    </source>
</evidence>
<reference evidence="2" key="1">
    <citation type="submission" date="2021-01" db="EMBL/GenBank/DDBJ databases">
        <title>Modified the classification status of verrucomicrobia.</title>
        <authorList>
            <person name="Feng X."/>
        </authorList>
    </citation>
    <scope>NUCLEOTIDE SEQUENCE</scope>
    <source>
        <strain evidence="2">KCTC 13126</strain>
    </source>
</reference>
<keyword evidence="1" id="KW-1133">Transmembrane helix</keyword>
<dbReference type="AlphaFoldDB" id="A0A934VSA9"/>
<gene>
    <name evidence="2" type="ORF">JIN87_25435</name>
</gene>
<feature type="transmembrane region" description="Helical" evidence="1">
    <location>
        <begin position="127"/>
        <end position="147"/>
    </location>
</feature>
<dbReference type="Proteomes" id="UP000617628">
    <property type="component" value="Unassembled WGS sequence"/>
</dbReference>
<evidence type="ECO:0000256" key="1">
    <source>
        <dbReference type="SAM" id="Phobius"/>
    </source>
</evidence>